<keyword evidence="3" id="KW-0808">Transferase</keyword>
<gene>
    <name evidence="3" type="ORF">CCHR01_04431</name>
</gene>
<feature type="compositionally biased region" description="Low complexity" evidence="2">
    <location>
        <begin position="22"/>
        <end position="37"/>
    </location>
</feature>
<protein>
    <submittedName>
        <fullName evidence="3">Methyltransferase domain-containing protein</fullName>
    </submittedName>
</protein>
<dbReference type="Proteomes" id="UP001243330">
    <property type="component" value="Unassembled WGS sequence"/>
</dbReference>
<evidence type="ECO:0000256" key="1">
    <source>
        <dbReference type="ARBA" id="ARBA00038158"/>
    </source>
</evidence>
<dbReference type="SUPFAM" id="SSF53335">
    <property type="entry name" value="S-adenosyl-L-methionine-dependent methyltransferases"/>
    <property type="match status" value="1"/>
</dbReference>
<reference evidence="3" key="1">
    <citation type="submission" date="2023-01" db="EMBL/GenBank/DDBJ databases">
        <title>Colletotrichum chrysophilum M932 genome sequence.</title>
        <authorList>
            <person name="Baroncelli R."/>
        </authorList>
    </citation>
    <scope>NUCLEOTIDE SEQUENCE</scope>
    <source>
        <strain evidence="3">M932</strain>
    </source>
</reference>
<feature type="region of interest" description="Disordered" evidence="2">
    <location>
        <begin position="1"/>
        <end position="38"/>
    </location>
</feature>
<name>A0AAD9ASY0_9PEZI</name>
<evidence type="ECO:0000313" key="3">
    <source>
        <dbReference type="EMBL" id="KAK1852890.1"/>
    </source>
</evidence>
<dbReference type="CDD" id="cd02440">
    <property type="entry name" value="AdoMet_MTases"/>
    <property type="match status" value="1"/>
</dbReference>
<dbReference type="GO" id="GO:0008168">
    <property type="term" value="F:methyltransferase activity"/>
    <property type="evidence" value="ECO:0007669"/>
    <property type="project" value="UniProtKB-KW"/>
</dbReference>
<dbReference type="GO" id="GO:0032259">
    <property type="term" value="P:methylation"/>
    <property type="evidence" value="ECO:0007669"/>
    <property type="project" value="UniProtKB-KW"/>
</dbReference>
<comment type="caution">
    <text evidence="3">The sequence shown here is derived from an EMBL/GenBank/DDBJ whole genome shotgun (WGS) entry which is preliminary data.</text>
</comment>
<comment type="similarity">
    <text evidence="1">Belongs to the methyltransferase superfamily. LaeA methyltransferase family.</text>
</comment>
<dbReference type="PANTHER" id="PTHR43591:SF24">
    <property type="entry name" value="2-METHOXY-6-POLYPRENYL-1,4-BENZOQUINOL METHYLASE, MITOCHONDRIAL"/>
    <property type="match status" value="1"/>
</dbReference>
<evidence type="ECO:0000313" key="4">
    <source>
        <dbReference type="Proteomes" id="UP001243330"/>
    </source>
</evidence>
<accession>A0AAD9ASY0</accession>
<dbReference type="AlphaFoldDB" id="A0AAD9ASY0"/>
<dbReference type="EMBL" id="JAQOWY010000065">
    <property type="protein sequence ID" value="KAK1852890.1"/>
    <property type="molecule type" value="Genomic_DNA"/>
</dbReference>
<sequence>MAEALDLTPLEPANDDNRSETASESDSTGSSLASLRSSIREHRRENGRRYHSLSDGTYVLPNDEQEQERLELSHRVWELTWQGDLCRCPKNKSAKRVLDLGTGTGIWAIEFAQRMTTLKLRVPANCSFEIDDIEKEWTWTIPFDFIFVRQMNSCFASWEKMLKQAYDNLEPGGYIELVDNSFPLDCQDGTLAPDSALTRWSSLLMEACAKMGRPVTVPARFAQLLRDAGFEAVVEERRLGYWVNDNGLESVEASALALFTRVLGWTREEVLVFCAEVRRELKEKKAHAFWNIYCAYGRKPLKEQTPAEEQTPAA</sequence>
<organism evidence="3 4">
    <name type="scientific">Colletotrichum chrysophilum</name>
    <dbReference type="NCBI Taxonomy" id="1836956"/>
    <lineage>
        <taxon>Eukaryota</taxon>
        <taxon>Fungi</taxon>
        <taxon>Dikarya</taxon>
        <taxon>Ascomycota</taxon>
        <taxon>Pezizomycotina</taxon>
        <taxon>Sordariomycetes</taxon>
        <taxon>Hypocreomycetidae</taxon>
        <taxon>Glomerellales</taxon>
        <taxon>Glomerellaceae</taxon>
        <taxon>Colletotrichum</taxon>
        <taxon>Colletotrichum gloeosporioides species complex</taxon>
    </lineage>
</organism>
<dbReference type="Gene3D" id="3.40.50.150">
    <property type="entry name" value="Vaccinia Virus protein VP39"/>
    <property type="match status" value="1"/>
</dbReference>
<keyword evidence="4" id="KW-1185">Reference proteome</keyword>
<dbReference type="PANTHER" id="PTHR43591">
    <property type="entry name" value="METHYLTRANSFERASE"/>
    <property type="match status" value="1"/>
</dbReference>
<keyword evidence="3" id="KW-0489">Methyltransferase</keyword>
<proteinExistence type="inferred from homology"/>
<dbReference type="InterPro" id="IPR029063">
    <property type="entry name" value="SAM-dependent_MTases_sf"/>
</dbReference>
<evidence type="ECO:0000256" key="2">
    <source>
        <dbReference type="SAM" id="MobiDB-lite"/>
    </source>
</evidence>
<dbReference type="Pfam" id="PF13489">
    <property type="entry name" value="Methyltransf_23"/>
    <property type="match status" value="1"/>
</dbReference>